<name>A0AAV4X6T2_9ARAC</name>
<dbReference type="AlphaFoldDB" id="A0AAV4X6T2"/>
<protein>
    <submittedName>
        <fullName evidence="1">Uncharacterized protein</fullName>
    </submittedName>
</protein>
<dbReference type="Proteomes" id="UP001054837">
    <property type="component" value="Unassembled WGS sequence"/>
</dbReference>
<keyword evidence="2" id="KW-1185">Reference proteome</keyword>
<comment type="caution">
    <text evidence="1">The sequence shown here is derived from an EMBL/GenBank/DDBJ whole genome shotgun (WGS) entry which is preliminary data.</text>
</comment>
<reference evidence="1 2" key="1">
    <citation type="submission" date="2021-06" db="EMBL/GenBank/DDBJ databases">
        <title>Caerostris darwini draft genome.</title>
        <authorList>
            <person name="Kono N."/>
            <person name="Arakawa K."/>
        </authorList>
    </citation>
    <scope>NUCLEOTIDE SEQUENCE [LARGE SCALE GENOMIC DNA]</scope>
</reference>
<accession>A0AAV4X6T2</accession>
<gene>
    <name evidence="1" type="ORF">CDAR_562741</name>
</gene>
<evidence type="ECO:0000313" key="2">
    <source>
        <dbReference type="Proteomes" id="UP001054837"/>
    </source>
</evidence>
<evidence type="ECO:0000313" key="1">
    <source>
        <dbReference type="EMBL" id="GIY90596.1"/>
    </source>
</evidence>
<dbReference type="EMBL" id="BPLQ01015714">
    <property type="protein sequence ID" value="GIY90596.1"/>
    <property type="molecule type" value="Genomic_DNA"/>
</dbReference>
<organism evidence="1 2">
    <name type="scientific">Caerostris darwini</name>
    <dbReference type="NCBI Taxonomy" id="1538125"/>
    <lineage>
        <taxon>Eukaryota</taxon>
        <taxon>Metazoa</taxon>
        <taxon>Ecdysozoa</taxon>
        <taxon>Arthropoda</taxon>
        <taxon>Chelicerata</taxon>
        <taxon>Arachnida</taxon>
        <taxon>Araneae</taxon>
        <taxon>Araneomorphae</taxon>
        <taxon>Entelegynae</taxon>
        <taxon>Araneoidea</taxon>
        <taxon>Araneidae</taxon>
        <taxon>Caerostris</taxon>
    </lineage>
</organism>
<proteinExistence type="predicted"/>
<sequence length="96" mass="11254">MRLVLFFARSVESCETHSYVKHMRIETLTGSSDLLTERERGEVLIRSKKPRMSEPRRKKKCPRLYFAKVRQDNPALPLEEVEAHFLLEDVQVAPLD</sequence>